<dbReference type="EMBL" id="BHWB01000004">
    <property type="protein sequence ID" value="GCB34803.1"/>
    <property type="molecule type" value="Genomic_DNA"/>
</dbReference>
<comment type="caution">
    <text evidence="1">The sequence shown here is derived from an EMBL/GenBank/DDBJ whole genome shotgun (WGS) entry which is preliminary data.</text>
</comment>
<dbReference type="InterPro" id="IPR042278">
    <property type="entry name" value="Mfa-like_1_N"/>
</dbReference>
<proteinExistence type="predicted"/>
<evidence type="ECO:0000313" key="1">
    <source>
        <dbReference type="EMBL" id="GCB34803.1"/>
    </source>
</evidence>
<name>A0A401LTL5_9BACE</name>
<evidence type="ECO:0008006" key="3">
    <source>
        <dbReference type="Google" id="ProtNLM"/>
    </source>
</evidence>
<protein>
    <recommendedName>
        <fullName evidence="3">Fimbrillin family protein</fullName>
    </recommendedName>
</protein>
<gene>
    <name evidence="1" type="ORF">KGMB02408_17480</name>
</gene>
<dbReference type="Gene3D" id="2.60.40.2620">
    <property type="entry name" value="Fimbrillin-like"/>
    <property type="match status" value="1"/>
</dbReference>
<dbReference type="CDD" id="cd13120">
    <property type="entry name" value="BF2867_like_N"/>
    <property type="match status" value="1"/>
</dbReference>
<sequence length="306" mass="31830">MNCLLAAALLAGCSGSEWPEAGQPPHTAEANVPLGIEGVAVNAEVTVTRATTNVTTGSIGIFLSGSATAAGTQNGYAEITNRQYNYATPTWTPNGGAGNTIYLGGTDAYVCAYHPWTNGLNNRLAIPLTSQVYAAAKDISYAKNRTLNGASTACTTTFAMTRAYARIGFKFQRSNYPGTGTISKLVIKNLLPTANLNLTTGAYSTAAGTNAATLTVSKSVTLPASGTVDWSENYLLVPCTPYNTGMTIVLTVDGKDMTTTVPTATYKPIAGEYKTLTLTIKGTGLNVGTVSTTDWVTGTGNVDFDI</sequence>
<organism evidence="1 2">
    <name type="scientific">Bacteroides faecalis</name>
    <dbReference type="NCBI Taxonomy" id="2447885"/>
    <lineage>
        <taxon>Bacteria</taxon>
        <taxon>Pseudomonadati</taxon>
        <taxon>Bacteroidota</taxon>
        <taxon>Bacteroidia</taxon>
        <taxon>Bacteroidales</taxon>
        <taxon>Bacteroidaceae</taxon>
        <taxon>Bacteroides</taxon>
    </lineage>
</organism>
<reference evidence="1 2" key="1">
    <citation type="submission" date="2018-10" db="EMBL/GenBank/DDBJ databases">
        <title>Draft Genome Sequence of Bacteroides sp. KCTC 15687.</title>
        <authorList>
            <person name="Yu S.Y."/>
            <person name="Kim J.S."/>
            <person name="Oh B.S."/>
            <person name="Park S.H."/>
            <person name="Kang S.W."/>
            <person name="Park J.E."/>
            <person name="Choi S.H."/>
            <person name="Han K.I."/>
            <person name="Lee K.C."/>
            <person name="Eom M.K."/>
            <person name="Suh M.K."/>
            <person name="Lee D.H."/>
            <person name="Yoon H."/>
            <person name="Kim B."/>
            <person name="Yang S.J."/>
            <person name="Lee J.S."/>
            <person name="Lee J.H."/>
        </authorList>
    </citation>
    <scope>NUCLEOTIDE SEQUENCE [LARGE SCALE GENOMIC DNA]</scope>
    <source>
        <strain evidence="1 2">KCTC 15687</strain>
    </source>
</reference>
<dbReference type="Pfam" id="PF13149">
    <property type="entry name" value="Mfa_like_1"/>
    <property type="match status" value="1"/>
</dbReference>
<dbReference type="AlphaFoldDB" id="A0A401LTL5"/>
<evidence type="ECO:0000313" key="2">
    <source>
        <dbReference type="Proteomes" id="UP000288079"/>
    </source>
</evidence>
<dbReference type="Proteomes" id="UP000288079">
    <property type="component" value="Unassembled WGS sequence"/>
</dbReference>
<dbReference type="InterPro" id="IPR025049">
    <property type="entry name" value="Mfa-like_1"/>
</dbReference>
<dbReference type="Gene3D" id="2.60.40.2630">
    <property type="match status" value="1"/>
</dbReference>
<accession>A0A401LTL5</accession>
<keyword evidence="2" id="KW-1185">Reference proteome</keyword>
<dbReference type="CDD" id="cd13121">
    <property type="entry name" value="BF2867_like_C"/>
    <property type="match status" value="1"/>
</dbReference>